<protein>
    <submittedName>
        <fullName evidence="1">Uncharacterized protein</fullName>
    </submittedName>
</protein>
<accession>A0A0E9U6J9</accession>
<sequence>MVGNLFIFYKFGFKYNKLLEQGHCNKNPPDYQVMLKTACFTRFT</sequence>
<organism evidence="1">
    <name type="scientific">Anguilla anguilla</name>
    <name type="common">European freshwater eel</name>
    <name type="synonym">Muraena anguilla</name>
    <dbReference type="NCBI Taxonomy" id="7936"/>
    <lineage>
        <taxon>Eukaryota</taxon>
        <taxon>Metazoa</taxon>
        <taxon>Chordata</taxon>
        <taxon>Craniata</taxon>
        <taxon>Vertebrata</taxon>
        <taxon>Euteleostomi</taxon>
        <taxon>Actinopterygii</taxon>
        <taxon>Neopterygii</taxon>
        <taxon>Teleostei</taxon>
        <taxon>Anguilliformes</taxon>
        <taxon>Anguillidae</taxon>
        <taxon>Anguilla</taxon>
    </lineage>
</organism>
<dbReference type="AlphaFoldDB" id="A0A0E9U6J9"/>
<name>A0A0E9U6J9_ANGAN</name>
<reference evidence="1" key="2">
    <citation type="journal article" date="2015" name="Fish Shellfish Immunol.">
        <title>Early steps in the European eel (Anguilla anguilla)-Vibrio vulnificus interaction in the gills: Role of the RtxA13 toxin.</title>
        <authorList>
            <person name="Callol A."/>
            <person name="Pajuelo D."/>
            <person name="Ebbesson L."/>
            <person name="Teles M."/>
            <person name="MacKenzie S."/>
            <person name="Amaro C."/>
        </authorList>
    </citation>
    <scope>NUCLEOTIDE SEQUENCE</scope>
</reference>
<evidence type="ECO:0000313" key="1">
    <source>
        <dbReference type="EMBL" id="JAH61461.1"/>
    </source>
</evidence>
<proteinExistence type="predicted"/>
<dbReference type="EMBL" id="GBXM01047116">
    <property type="protein sequence ID" value="JAH61461.1"/>
    <property type="molecule type" value="Transcribed_RNA"/>
</dbReference>
<reference evidence="1" key="1">
    <citation type="submission" date="2014-11" db="EMBL/GenBank/DDBJ databases">
        <authorList>
            <person name="Amaro Gonzalez C."/>
        </authorList>
    </citation>
    <scope>NUCLEOTIDE SEQUENCE</scope>
</reference>